<keyword evidence="1" id="KW-0175">Coiled coil</keyword>
<organism evidence="3 4">
    <name type="scientific">Clostridium mobile</name>
    <dbReference type="NCBI Taxonomy" id="2841512"/>
    <lineage>
        <taxon>Bacteria</taxon>
        <taxon>Bacillati</taxon>
        <taxon>Bacillota</taxon>
        <taxon>Clostridia</taxon>
        <taxon>Eubacteriales</taxon>
        <taxon>Clostridiaceae</taxon>
        <taxon>Clostridium</taxon>
    </lineage>
</organism>
<keyword evidence="4" id="KW-1185">Reference proteome</keyword>
<keyword evidence="2" id="KW-0472">Membrane</keyword>
<dbReference type="Proteomes" id="UP000726170">
    <property type="component" value="Unassembled WGS sequence"/>
</dbReference>
<name>A0ABS6EM78_9CLOT</name>
<dbReference type="InterPro" id="IPR051398">
    <property type="entry name" value="Polysacch_Deacetylase"/>
</dbReference>
<feature type="coiled-coil region" evidence="1">
    <location>
        <begin position="457"/>
        <end position="496"/>
    </location>
</feature>
<evidence type="ECO:0000256" key="1">
    <source>
        <dbReference type="SAM" id="Coils"/>
    </source>
</evidence>
<evidence type="ECO:0000313" key="3">
    <source>
        <dbReference type="EMBL" id="MBU5485857.1"/>
    </source>
</evidence>
<accession>A0ABS6EM78</accession>
<gene>
    <name evidence="3" type="ORF">KQI86_16170</name>
</gene>
<keyword evidence="2" id="KW-1133">Transmembrane helix</keyword>
<dbReference type="EMBL" id="JAHLQF010000004">
    <property type="protein sequence ID" value="MBU5485857.1"/>
    <property type="molecule type" value="Genomic_DNA"/>
</dbReference>
<reference evidence="3 4" key="1">
    <citation type="submission" date="2021-06" db="EMBL/GenBank/DDBJ databases">
        <authorList>
            <person name="Sun Q."/>
            <person name="Li D."/>
        </authorList>
    </citation>
    <scope>NUCLEOTIDE SEQUENCE [LARGE SCALE GENOMIC DNA]</scope>
    <source>
        <strain evidence="3 4">MSJ-11</strain>
    </source>
</reference>
<dbReference type="PANTHER" id="PTHR34216:SF3">
    <property type="entry name" value="POLY-BETA-1,6-N-ACETYL-D-GLUCOSAMINE N-DEACETYLASE"/>
    <property type="match status" value="1"/>
</dbReference>
<feature type="transmembrane region" description="Helical" evidence="2">
    <location>
        <begin position="20"/>
        <end position="41"/>
    </location>
</feature>
<dbReference type="RefSeq" id="WP_216440460.1">
    <property type="nucleotide sequence ID" value="NZ_JAHLQF010000004.1"/>
</dbReference>
<proteinExistence type="predicted"/>
<keyword evidence="2" id="KW-0812">Transmembrane</keyword>
<comment type="caution">
    <text evidence="3">The sequence shown here is derived from an EMBL/GenBank/DDBJ whole genome shotgun (WGS) entry which is preliminary data.</text>
</comment>
<sequence>MEKNEKYILDYKKKDRKKSIRTVFQMSFLVVVFGILINAFFNIKSYEPLNSSLYNNNEGFIAISYFGVDRIQKPTLIDNDMLSKHLSAMKASGFETISQQDIIEYYKEGKPLPQKAMYISFEDGRKDSALFAQPIMEKLNYKATMFTYANKFVIGDMKFLMPKDLKKMEKSTFWELGSNGYRFEYINVFDRFNNFLNILNQDQFNMVAKYMEEDYNHYLMDFIRDKNGIPVENRTEMEKRIKWDYAQMRDIYTKELGGIPNAYMIMHANGLYGDASPLATNVNNEEIKKTFKLHFNNEGKSFNGKEEDIYKLTRLQVQPYWYTNHLLMRVWQETGKDVAFEQGDVERARLWEIVEGQGEFIKSKIVLTSPPEKPAFMYLKDKKELRDLKISASLEGNVVGEQAIYLRYNSDNSSFVRVSLKDNELFVHEKKSDNSITEIFKCNLKDIDKKPAQSIAEVMLEAEINEGNLNMKRARNEEEKNKIKEQVTKKKEQITESIEDGAKEFVPNLKANQLGKRMVEIRIKGSNLDILVDGKVAVKDLKIDESITSGYLALEASASERNTKDKVYDGVFDNIFVQELLEGQNEEGKIIFDSRLKGFEKIYTSVKEHYNHILDWFIETF</sequence>
<dbReference type="PANTHER" id="PTHR34216">
    <property type="match status" value="1"/>
</dbReference>
<evidence type="ECO:0000313" key="4">
    <source>
        <dbReference type="Proteomes" id="UP000726170"/>
    </source>
</evidence>
<evidence type="ECO:0000256" key="2">
    <source>
        <dbReference type="SAM" id="Phobius"/>
    </source>
</evidence>
<protein>
    <submittedName>
        <fullName evidence="3">Polysaccharide deacetylase family protein</fullName>
    </submittedName>
</protein>